<dbReference type="PANTHER" id="PTHR12308:SF73">
    <property type="entry name" value="ANOCTAMIN"/>
    <property type="match status" value="1"/>
</dbReference>
<dbReference type="GeneID" id="73379085"/>
<feature type="transmembrane region" description="Helical" evidence="6">
    <location>
        <begin position="304"/>
        <end position="324"/>
    </location>
</feature>
<evidence type="ECO:0000259" key="7">
    <source>
        <dbReference type="Pfam" id="PF04547"/>
    </source>
</evidence>
<dbReference type="PANTHER" id="PTHR12308">
    <property type="entry name" value="ANOCTAMIN"/>
    <property type="match status" value="1"/>
</dbReference>
<evidence type="ECO:0008006" key="11">
    <source>
        <dbReference type="Google" id="ProtNLM"/>
    </source>
</evidence>
<keyword evidence="2 6" id="KW-0812">Transmembrane</keyword>
<feature type="transmembrane region" description="Helical" evidence="6">
    <location>
        <begin position="499"/>
        <end position="523"/>
    </location>
</feature>
<feature type="transmembrane region" description="Helical" evidence="6">
    <location>
        <begin position="193"/>
        <end position="212"/>
    </location>
</feature>
<dbReference type="InterPro" id="IPR049456">
    <property type="entry name" value="Anoctamin_N_fung"/>
</dbReference>
<keyword evidence="10" id="KW-1185">Reference proteome</keyword>
<feature type="domain" description="Anoctamin transmembrane" evidence="7">
    <location>
        <begin position="153"/>
        <end position="621"/>
    </location>
</feature>
<comment type="subcellular location">
    <subcellularLocation>
        <location evidence="1">Membrane</location>
        <topology evidence="1">Multi-pass membrane protein</topology>
    </subcellularLocation>
</comment>
<feature type="compositionally biased region" description="Basic and acidic residues" evidence="5">
    <location>
        <begin position="877"/>
        <end position="894"/>
    </location>
</feature>
<feature type="compositionally biased region" description="Basic and acidic residues" evidence="5">
    <location>
        <begin position="799"/>
        <end position="813"/>
    </location>
</feature>
<feature type="transmembrane region" description="Helical" evidence="6">
    <location>
        <begin position="266"/>
        <end position="292"/>
    </location>
</feature>
<evidence type="ECO:0000256" key="2">
    <source>
        <dbReference type="ARBA" id="ARBA00022692"/>
    </source>
</evidence>
<keyword evidence="3 6" id="KW-1133">Transmembrane helix</keyword>
<protein>
    <recommendedName>
        <fullName evidence="11">Ist2p</fullName>
    </recommendedName>
</protein>
<evidence type="ECO:0000256" key="3">
    <source>
        <dbReference type="ARBA" id="ARBA00022989"/>
    </source>
</evidence>
<evidence type="ECO:0000256" key="6">
    <source>
        <dbReference type="SAM" id="Phobius"/>
    </source>
</evidence>
<dbReference type="GO" id="GO:0032541">
    <property type="term" value="C:cortical endoplasmic reticulum"/>
    <property type="evidence" value="ECO:0007669"/>
    <property type="project" value="TreeGrafter"/>
</dbReference>
<feature type="transmembrane region" description="Helical" evidence="6">
    <location>
        <begin position="553"/>
        <end position="573"/>
    </location>
</feature>
<evidence type="ECO:0000256" key="4">
    <source>
        <dbReference type="ARBA" id="ARBA00023136"/>
    </source>
</evidence>
<evidence type="ECO:0000313" key="10">
    <source>
        <dbReference type="Proteomes" id="UP001202479"/>
    </source>
</evidence>
<keyword evidence="4 6" id="KW-0472">Membrane</keyword>
<feature type="region of interest" description="Disordered" evidence="5">
    <location>
        <begin position="741"/>
        <end position="906"/>
    </location>
</feature>
<dbReference type="EMBL" id="JAHUZD010000027">
    <property type="protein sequence ID" value="KAI3405861.2"/>
    <property type="molecule type" value="Genomic_DNA"/>
</dbReference>
<feature type="transmembrane region" description="Helical" evidence="6">
    <location>
        <begin position="170"/>
        <end position="187"/>
    </location>
</feature>
<organism evidence="9 10">
    <name type="scientific">Candida oxycetoniae</name>
    <dbReference type="NCBI Taxonomy" id="497107"/>
    <lineage>
        <taxon>Eukaryota</taxon>
        <taxon>Fungi</taxon>
        <taxon>Dikarya</taxon>
        <taxon>Ascomycota</taxon>
        <taxon>Saccharomycotina</taxon>
        <taxon>Pichiomycetes</taxon>
        <taxon>Debaryomycetaceae</taxon>
        <taxon>Candida/Lodderomyces clade</taxon>
        <taxon>Candida</taxon>
    </lineage>
</organism>
<feature type="domain" description="Anoctamin alpha-beta plait" evidence="8">
    <location>
        <begin position="9"/>
        <end position="120"/>
    </location>
</feature>
<evidence type="ECO:0000259" key="8">
    <source>
        <dbReference type="Pfam" id="PF20877"/>
    </source>
</evidence>
<comment type="caution">
    <text evidence="9">The sequence shown here is derived from an EMBL/GenBank/DDBJ whole genome shotgun (WGS) entry which is preliminary data.</text>
</comment>
<dbReference type="Pfam" id="PF04547">
    <property type="entry name" value="Anoctamin"/>
    <property type="match status" value="1"/>
</dbReference>
<feature type="transmembrane region" description="Helical" evidence="6">
    <location>
        <begin position="593"/>
        <end position="620"/>
    </location>
</feature>
<evidence type="ECO:0000256" key="5">
    <source>
        <dbReference type="SAM" id="MobiDB-lite"/>
    </source>
</evidence>
<dbReference type="Proteomes" id="UP001202479">
    <property type="component" value="Unassembled WGS sequence"/>
</dbReference>
<reference evidence="9" key="1">
    <citation type="journal article" date="2022" name="DNA Res.">
        <title>Genome analysis of five recently described species of the CUG-Ser clade uncovers Candida theae as a new hybrid lineage with pathogenic potential in the Candida parapsilosis species complex.</title>
        <authorList>
            <person name="Mixao V."/>
            <person name="Del Olmo V."/>
            <person name="Hegedusova E."/>
            <person name="Saus E."/>
            <person name="Pryszcz L."/>
            <person name="Cillingova A."/>
            <person name="Nosek J."/>
            <person name="Gabaldon T."/>
        </authorList>
    </citation>
    <scope>NUCLEOTIDE SEQUENCE</scope>
    <source>
        <strain evidence="9">CBS 10844</strain>
    </source>
</reference>
<name>A0AAI9WYY9_9ASCO</name>
<evidence type="ECO:0000313" key="9">
    <source>
        <dbReference type="EMBL" id="KAI3405861.2"/>
    </source>
</evidence>
<evidence type="ECO:0000256" key="1">
    <source>
        <dbReference type="ARBA" id="ARBA00004141"/>
    </source>
</evidence>
<sequence length="906" mass="103709">MLPLQEIEPDFYISYYYPIGRSKGSSEQELAKVIEKLYDSGFSATIRPGDPDHLLIFIKLSSDTYIEQGEKDLIKNYEFGVTSKIESLSARFRIVYSYLTLGTELGGCGVTPGQGMWKNVESIVPITDAFDDTHIIEELKANFARTEFSTNKIKKVYGIKIALYFEFLKYYMYWISGLSILGLIQYFKKTNTFSLYYTFVNLLWGTFFITFWHRREQYLTNLWGVQNSYLIEEHLSELAQINKKFEKRSTYFHKDNSSGLRFIKELLFVPIALVFVAILISYQMGCFFIEIFLTDIYDGPGKSLLTLLPTVLISVFVPILTIVYDAVTKVVIKFEGHDNDFSKNNSILVKQFVLNFLTSYVPLIITSFLYLPFAHLVGPHLSDIQLTINSYVGENRFYTKYLTKLKNQRNFQINQGRLNAQYFYFIVTNQAIQIFLKYVLPLIITHVTKYVRTYIQKKPQLQVKNDNPYEAIWLHNVRASMSLPEYNVDNDFRSVILQYGYLIIFGPVWPLAPLFSLLFDILIFKLDNFKLLSGRYFKPPIPKRVDSIHPWNWALFLLTWLGSIISPVITAFYRHGTAPPKSMGQFTFDNASVHVSSSLLLVLLMFGSEHCFLILSYVLYKLSNLFKSDIEWENDFVDNDMKLRHDHYSNIVKPTIKVRECPDWKHFTPESTMDFQSPVITNGSNDADKTIDAEKIDSNKSGYSTSAQYSETKVTSRSEQAQAIAEKEKILREKQAELARVEKNTKSKSRGNYDSLNRDKELGDRIIESKSSPESGKFYSTIDNNKHINDDQAGASKLSNDKHEGVENNEKDSNTTTATGVVEDPTSGKATNVFGGGQFNEDESDQQSSFYSTAETSSNNKNSSSSSANTGKQGKKNASESKKTTNKVEKEAKNTKNGLKKLFNKI</sequence>
<dbReference type="GO" id="GO:0005254">
    <property type="term" value="F:chloride channel activity"/>
    <property type="evidence" value="ECO:0007669"/>
    <property type="project" value="TreeGrafter"/>
</dbReference>
<feature type="transmembrane region" description="Helical" evidence="6">
    <location>
        <begin position="352"/>
        <end position="373"/>
    </location>
</feature>
<dbReference type="GO" id="GO:0016020">
    <property type="term" value="C:membrane"/>
    <property type="evidence" value="ECO:0007669"/>
    <property type="project" value="UniProtKB-SubCell"/>
</dbReference>
<accession>A0AAI9WYY9</accession>
<gene>
    <name evidence="9" type="ORF">KGF56_001468</name>
</gene>
<feature type="compositionally biased region" description="Basic and acidic residues" evidence="5">
    <location>
        <begin position="756"/>
        <end position="768"/>
    </location>
</feature>
<dbReference type="RefSeq" id="XP_049181606.1">
    <property type="nucleotide sequence ID" value="XM_049322594.1"/>
</dbReference>
<dbReference type="InterPro" id="IPR049452">
    <property type="entry name" value="Anoctamin_TM"/>
</dbReference>
<dbReference type="AlphaFoldDB" id="A0AAI9WYY9"/>
<feature type="compositionally biased region" description="Low complexity" evidence="5">
    <location>
        <begin position="852"/>
        <end position="870"/>
    </location>
</feature>
<feature type="region of interest" description="Disordered" evidence="5">
    <location>
        <begin position="699"/>
        <end position="720"/>
    </location>
</feature>
<dbReference type="InterPro" id="IPR007632">
    <property type="entry name" value="Anoctamin"/>
</dbReference>
<proteinExistence type="predicted"/>
<dbReference type="Pfam" id="PF20877">
    <property type="entry name" value="Anoctamin_N"/>
    <property type="match status" value="1"/>
</dbReference>